<feature type="domain" description="FANCL UBC-like" evidence="4">
    <location>
        <begin position="196"/>
        <end position="292"/>
    </location>
</feature>
<proteinExistence type="predicted"/>
<evidence type="ECO:0000313" key="7">
    <source>
        <dbReference type="Proteomes" id="UP000014760"/>
    </source>
</evidence>
<dbReference type="HOGENOM" id="CLU_045054_0_0_1"/>
<dbReference type="Proteomes" id="UP000014760">
    <property type="component" value="Unassembled WGS sequence"/>
</dbReference>
<dbReference type="OrthoDB" id="10263265at2759"/>
<feature type="domain" description="FANCL UBC-like" evidence="3">
    <location>
        <begin position="105"/>
        <end position="191"/>
    </location>
</feature>
<evidence type="ECO:0000259" key="4">
    <source>
        <dbReference type="Pfam" id="PF18891"/>
    </source>
</evidence>
<reference evidence="5 7" key="2">
    <citation type="journal article" date="2013" name="Nature">
        <title>Insights into bilaterian evolution from three spiralian genomes.</title>
        <authorList>
            <person name="Simakov O."/>
            <person name="Marletaz F."/>
            <person name="Cho S.J."/>
            <person name="Edsinger-Gonzales E."/>
            <person name="Havlak P."/>
            <person name="Hellsten U."/>
            <person name="Kuo D.H."/>
            <person name="Larsson T."/>
            <person name="Lv J."/>
            <person name="Arendt D."/>
            <person name="Savage R."/>
            <person name="Osoegawa K."/>
            <person name="de Jong P."/>
            <person name="Grimwood J."/>
            <person name="Chapman J.A."/>
            <person name="Shapiro H."/>
            <person name="Aerts A."/>
            <person name="Otillar R.P."/>
            <person name="Terry A.Y."/>
            <person name="Boore J.L."/>
            <person name="Grigoriev I.V."/>
            <person name="Lindberg D.R."/>
            <person name="Seaver E.C."/>
            <person name="Weisblat D.A."/>
            <person name="Putnam N.H."/>
            <person name="Rokhsar D.S."/>
        </authorList>
    </citation>
    <scope>NUCLEOTIDE SEQUENCE</scope>
    <source>
        <strain evidence="5 7">I ESC-2004</strain>
    </source>
</reference>
<evidence type="ECO:0000313" key="5">
    <source>
        <dbReference type="EMBL" id="ELT94077.1"/>
    </source>
</evidence>
<dbReference type="PANTHER" id="PTHR13206">
    <property type="entry name" value="UBIQUITIN LIGASE PROTEIN PHF9 FANCONI ANEMIA GROUP L PROTEIN"/>
    <property type="match status" value="1"/>
</dbReference>
<dbReference type="InterPro" id="IPR026850">
    <property type="entry name" value="FANCL_C"/>
</dbReference>
<dbReference type="EMBL" id="AMQN01000297">
    <property type="status" value="NOT_ANNOTATED_CDS"/>
    <property type="molecule type" value="Genomic_DNA"/>
</dbReference>
<dbReference type="GO" id="GO:0006513">
    <property type="term" value="P:protein monoubiquitination"/>
    <property type="evidence" value="ECO:0007669"/>
    <property type="project" value="TreeGrafter"/>
</dbReference>
<dbReference type="InterPro" id="IPR019162">
    <property type="entry name" value="FancL_WD-rpt_cont_dom"/>
</dbReference>
<evidence type="ECO:0000259" key="1">
    <source>
        <dbReference type="Pfam" id="PF09765"/>
    </source>
</evidence>
<dbReference type="FunCoup" id="R7TKP6">
    <property type="interactions" value="493"/>
</dbReference>
<dbReference type="AlphaFoldDB" id="R7TKP6"/>
<evidence type="ECO:0008006" key="8">
    <source>
        <dbReference type="Google" id="ProtNLM"/>
    </source>
</evidence>
<dbReference type="FunFam" id="3.30.40.10:FF:000221">
    <property type="entry name" value="E3 ubiquitin-protein ligase FANCL isoform X2"/>
    <property type="match status" value="1"/>
</dbReference>
<name>R7TKP6_CAPTE</name>
<dbReference type="SMART" id="SM01197">
    <property type="entry name" value="FANCL_C"/>
    <property type="match status" value="1"/>
</dbReference>
<dbReference type="GO" id="GO:0061630">
    <property type="term" value="F:ubiquitin protein ligase activity"/>
    <property type="evidence" value="ECO:0007669"/>
    <property type="project" value="TreeGrafter"/>
</dbReference>
<sequence length="370" mass="42624">MEMLKSHSLLVVKNSDCTEYEGLLSVLGQHFHVRIVLNAPGELKGALIESEWRMRHLLDGYRAIIHQRFEQCESVGSFLLELQHILESQLDTKVKKSCQPGSALPKYYEGLLSDLNDLGWERVTAIDPSFSRLTLEAEDEAQRKHCIKLEIPQNYPDVVPTFTHEMPCDFSLHWTPSSCLADIFHQFRNQLALFQEFWDAMDEIDSKVWVLEPEQPTRSCCARRIALGQSASLQMEVLPLHPKHLPSCLFLGADHVTDPLRENFNQNIQRWDHTQSLLSNLETILQMTFPSPCTTSKEDVTVSCGICYAYRLEDQLPDQQCEDKRCAQPFHASCLYEWLRSMPDHRQSFNIIFGQCPYCSQPITVKMPPR</sequence>
<organism evidence="5">
    <name type="scientific">Capitella teleta</name>
    <name type="common">Polychaete worm</name>
    <dbReference type="NCBI Taxonomy" id="283909"/>
    <lineage>
        <taxon>Eukaryota</taxon>
        <taxon>Metazoa</taxon>
        <taxon>Spiralia</taxon>
        <taxon>Lophotrochozoa</taxon>
        <taxon>Annelida</taxon>
        <taxon>Polychaeta</taxon>
        <taxon>Sedentaria</taxon>
        <taxon>Scolecida</taxon>
        <taxon>Capitellidae</taxon>
        <taxon>Capitella</taxon>
    </lineage>
</organism>
<reference evidence="7" key="1">
    <citation type="submission" date="2012-12" db="EMBL/GenBank/DDBJ databases">
        <authorList>
            <person name="Hellsten U."/>
            <person name="Grimwood J."/>
            <person name="Chapman J.A."/>
            <person name="Shapiro H."/>
            <person name="Aerts A."/>
            <person name="Otillar R.P."/>
            <person name="Terry A.Y."/>
            <person name="Boore J.L."/>
            <person name="Simakov O."/>
            <person name="Marletaz F."/>
            <person name="Cho S.-J."/>
            <person name="Edsinger-Gonzales E."/>
            <person name="Havlak P."/>
            <person name="Kuo D.-H."/>
            <person name="Larsson T."/>
            <person name="Lv J."/>
            <person name="Arendt D."/>
            <person name="Savage R."/>
            <person name="Osoegawa K."/>
            <person name="de Jong P."/>
            <person name="Lindberg D.R."/>
            <person name="Seaver E.C."/>
            <person name="Weisblat D.A."/>
            <person name="Putnam N.H."/>
            <person name="Grigoriev I.V."/>
            <person name="Rokhsar D.S."/>
        </authorList>
    </citation>
    <scope>NUCLEOTIDE SEQUENCE</scope>
    <source>
        <strain evidence="7">I ESC-2004</strain>
    </source>
</reference>
<protein>
    <recommendedName>
        <fullName evidence="8">RING-type domain-containing protein</fullName>
    </recommendedName>
</protein>
<dbReference type="CDD" id="cd23831">
    <property type="entry name" value="DRWD-N_FANCL"/>
    <property type="match status" value="1"/>
</dbReference>
<evidence type="ECO:0000259" key="3">
    <source>
        <dbReference type="Pfam" id="PF18890"/>
    </source>
</evidence>
<dbReference type="EMBL" id="KB309537">
    <property type="protein sequence ID" value="ELT94077.1"/>
    <property type="molecule type" value="Genomic_DNA"/>
</dbReference>
<evidence type="ECO:0000313" key="6">
    <source>
        <dbReference type="EnsemblMetazoa" id="CapteP182288"/>
    </source>
</evidence>
<dbReference type="InterPro" id="IPR043898">
    <property type="entry name" value="FANCL_d2"/>
</dbReference>
<keyword evidence="7" id="KW-1185">Reference proteome</keyword>
<dbReference type="Pfam" id="PF18890">
    <property type="entry name" value="FANCL_d2"/>
    <property type="match status" value="1"/>
</dbReference>
<dbReference type="STRING" id="283909.R7TKP6"/>
<dbReference type="Gene3D" id="3.30.40.10">
    <property type="entry name" value="Zinc/RING finger domain, C3HC4 (zinc finger)"/>
    <property type="match status" value="1"/>
</dbReference>
<dbReference type="OMA" id="NRPFHAK"/>
<reference evidence="6" key="3">
    <citation type="submission" date="2015-06" db="UniProtKB">
        <authorList>
            <consortium name="EnsemblMetazoa"/>
        </authorList>
    </citation>
    <scope>IDENTIFICATION</scope>
</reference>
<dbReference type="GO" id="GO:0036297">
    <property type="term" value="P:interstrand cross-link repair"/>
    <property type="evidence" value="ECO:0007669"/>
    <property type="project" value="InterPro"/>
</dbReference>
<dbReference type="InterPro" id="IPR026848">
    <property type="entry name" value="Fancl"/>
</dbReference>
<dbReference type="CDD" id="cd23832">
    <property type="entry name" value="DRWD-C_FANCL"/>
    <property type="match status" value="1"/>
</dbReference>
<dbReference type="EnsemblMetazoa" id="CapteT182288">
    <property type="protein sequence ID" value="CapteP182288"/>
    <property type="gene ID" value="CapteG182288"/>
</dbReference>
<dbReference type="CDD" id="cd23786">
    <property type="entry name" value="ELF_FANCL"/>
    <property type="match status" value="1"/>
</dbReference>
<dbReference type="PANTHER" id="PTHR13206:SF0">
    <property type="entry name" value="E3 UBIQUITIN-PROTEIN LIGASE FANCL"/>
    <property type="match status" value="1"/>
</dbReference>
<dbReference type="InterPro" id="IPR016135">
    <property type="entry name" value="UBQ-conjugating_enzyme/RWD"/>
</dbReference>
<evidence type="ECO:0000259" key="2">
    <source>
        <dbReference type="Pfam" id="PF11793"/>
    </source>
</evidence>
<dbReference type="SUPFAM" id="SSF57850">
    <property type="entry name" value="RING/U-box"/>
    <property type="match status" value="1"/>
</dbReference>
<dbReference type="Gene3D" id="3.10.110.10">
    <property type="entry name" value="Ubiquitin Conjugating Enzyme"/>
    <property type="match status" value="1"/>
</dbReference>
<dbReference type="Pfam" id="PF09765">
    <property type="entry name" value="FANCL_d1"/>
    <property type="match status" value="1"/>
</dbReference>
<dbReference type="Pfam" id="PF18891">
    <property type="entry name" value="FANCL_d3"/>
    <property type="match status" value="1"/>
</dbReference>
<feature type="domain" description="Fanconi anemia complex subunit FancL WD-repeat containing" evidence="1">
    <location>
        <begin position="3"/>
        <end position="87"/>
    </location>
</feature>
<dbReference type="GO" id="GO:0043240">
    <property type="term" value="C:Fanconi anaemia nuclear complex"/>
    <property type="evidence" value="ECO:0007669"/>
    <property type="project" value="InterPro"/>
</dbReference>
<accession>R7TKP6</accession>
<gene>
    <name evidence="5" type="ORF">CAPTEDRAFT_182288</name>
</gene>
<dbReference type="InterPro" id="IPR044037">
    <property type="entry name" value="FANCL_d3"/>
</dbReference>
<dbReference type="InterPro" id="IPR013083">
    <property type="entry name" value="Znf_RING/FYVE/PHD"/>
</dbReference>
<feature type="domain" description="FANCL C-terminal" evidence="2">
    <location>
        <begin position="302"/>
        <end position="367"/>
    </location>
</feature>
<dbReference type="Pfam" id="PF11793">
    <property type="entry name" value="FANCL_C"/>
    <property type="match status" value="1"/>
</dbReference>
<dbReference type="InterPro" id="IPR043003">
    <property type="entry name" value="FANCL_d3_sf"/>
</dbReference>
<dbReference type="Gene3D" id="3.10.110.20">
    <property type="entry name" value="RWD domain-like"/>
    <property type="match status" value="1"/>
</dbReference>
<dbReference type="CDD" id="cd16490">
    <property type="entry name" value="RING-CH-C4HC3_FANCL"/>
    <property type="match status" value="1"/>
</dbReference>